<dbReference type="InterPro" id="IPR032675">
    <property type="entry name" value="LRR_dom_sf"/>
</dbReference>
<keyword evidence="2" id="KW-1185">Reference proteome</keyword>
<comment type="caution">
    <text evidence="1">The sequence shown here is derived from an EMBL/GenBank/DDBJ whole genome shotgun (WGS) entry which is preliminary data.</text>
</comment>
<sequence length="429" mass="49338">MGHDDRIASLSKHQRFLPLVRHLAYKAMVSYSISRQEEAARLFTLRSILKETRNLRSLTLRVNWWYGQGASYAADLRHFPYLKSLKISAADFTYKRDNGDTLALVSRLEELYLTTDAFFKGCNESNLPPLTVWKMSRLGISHEDMPMLRYCPRLRELEIKLDPALIKFPPQAMMACPDLEVLKLTAQGQNSGPVFRDLTEAFRSLKHLKTLVFPVRYLDQIESLCLAEDDQDASRSGDIQVLPALEHLEMSDVLLKLNVALSDHLHKLLVNILRTRPLLKAFVFPGHEVKPWQLFAQPGLESHREWRCMALETLDLHFTWRLYTRPLEERCEQWRSVFRQIGKLPKLKSLSILCDGLVKSIDAGILELGGARSLSRLELYDRQRSLWTKEEVVTLLQVAPGLVSLSLPHTSNPKQIADWIKEAGRDFLL</sequence>
<evidence type="ECO:0000313" key="1">
    <source>
        <dbReference type="EMBL" id="KAF9964869.1"/>
    </source>
</evidence>
<name>A0A9P6JBY7_MORAP</name>
<dbReference type="AlphaFoldDB" id="A0A9P6JBY7"/>
<proteinExistence type="predicted"/>
<dbReference type="Gene3D" id="3.80.10.10">
    <property type="entry name" value="Ribonuclease Inhibitor"/>
    <property type="match status" value="1"/>
</dbReference>
<organism evidence="1 2">
    <name type="scientific">Mortierella alpina</name>
    <name type="common">Oleaginous fungus</name>
    <name type="synonym">Mortierella renispora</name>
    <dbReference type="NCBI Taxonomy" id="64518"/>
    <lineage>
        <taxon>Eukaryota</taxon>
        <taxon>Fungi</taxon>
        <taxon>Fungi incertae sedis</taxon>
        <taxon>Mucoromycota</taxon>
        <taxon>Mortierellomycotina</taxon>
        <taxon>Mortierellomycetes</taxon>
        <taxon>Mortierellales</taxon>
        <taxon>Mortierellaceae</taxon>
        <taxon>Mortierella</taxon>
    </lineage>
</organism>
<protein>
    <recommendedName>
        <fullName evidence="3">F-box protein</fullName>
    </recommendedName>
</protein>
<dbReference type="SUPFAM" id="SSF52047">
    <property type="entry name" value="RNI-like"/>
    <property type="match status" value="1"/>
</dbReference>
<evidence type="ECO:0000313" key="2">
    <source>
        <dbReference type="Proteomes" id="UP000738359"/>
    </source>
</evidence>
<evidence type="ECO:0008006" key="3">
    <source>
        <dbReference type="Google" id="ProtNLM"/>
    </source>
</evidence>
<dbReference type="EMBL" id="JAAAHY010000313">
    <property type="protein sequence ID" value="KAF9964869.1"/>
    <property type="molecule type" value="Genomic_DNA"/>
</dbReference>
<dbReference type="Proteomes" id="UP000738359">
    <property type="component" value="Unassembled WGS sequence"/>
</dbReference>
<dbReference type="OrthoDB" id="2449472at2759"/>
<accession>A0A9P6JBY7</accession>
<gene>
    <name evidence="1" type="ORF">BGZ70_005805</name>
</gene>
<reference evidence="1" key="1">
    <citation type="journal article" date="2020" name="Fungal Divers.">
        <title>Resolving the Mortierellaceae phylogeny through synthesis of multi-gene phylogenetics and phylogenomics.</title>
        <authorList>
            <person name="Vandepol N."/>
            <person name="Liber J."/>
            <person name="Desiro A."/>
            <person name="Na H."/>
            <person name="Kennedy M."/>
            <person name="Barry K."/>
            <person name="Grigoriev I.V."/>
            <person name="Miller A.N."/>
            <person name="O'Donnell K."/>
            <person name="Stajich J.E."/>
            <person name="Bonito G."/>
        </authorList>
    </citation>
    <scope>NUCLEOTIDE SEQUENCE</scope>
    <source>
        <strain evidence="1">CK1249</strain>
    </source>
</reference>